<keyword evidence="1" id="KW-0676">Redox-active center</keyword>
<dbReference type="RefSeq" id="WP_145453974.1">
    <property type="nucleotide sequence ID" value="NZ_CP036317.1"/>
</dbReference>
<feature type="compositionally biased region" description="Polar residues" evidence="2">
    <location>
        <begin position="509"/>
        <end position="527"/>
    </location>
</feature>
<dbReference type="Proteomes" id="UP000320839">
    <property type="component" value="Chromosome"/>
</dbReference>
<evidence type="ECO:0000259" key="4">
    <source>
        <dbReference type="PROSITE" id="PS51352"/>
    </source>
</evidence>
<dbReference type="PROSITE" id="PS51352">
    <property type="entry name" value="THIOREDOXIN_2"/>
    <property type="match status" value="1"/>
</dbReference>
<dbReference type="Pfam" id="PF00085">
    <property type="entry name" value="Thioredoxin"/>
    <property type="match status" value="1"/>
</dbReference>
<feature type="region of interest" description="Disordered" evidence="2">
    <location>
        <begin position="509"/>
        <end position="606"/>
    </location>
</feature>
<evidence type="ECO:0000313" key="6">
    <source>
        <dbReference type="Proteomes" id="UP000320839"/>
    </source>
</evidence>
<reference evidence="5 6" key="1">
    <citation type="submission" date="2019-02" db="EMBL/GenBank/DDBJ databases">
        <title>Deep-cultivation of Planctomycetes and their phenomic and genomic characterization uncovers novel biology.</title>
        <authorList>
            <person name="Wiegand S."/>
            <person name="Jogler M."/>
            <person name="Boedeker C."/>
            <person name="Pinto D."/>
            <person name="Vollmers J."/>
            <person name="Rivas-Marin E."/>
            <person name="Kohn T."/>
            <person name="Peeters S.H."/>
            <person name="Heuer A."/>
            <person name="Rast P."/>
            <person name="Oberbeckmann S."/>
            <person name="Bunk B."/>
            <person name="Jeske O."/>
            <person name="Meyerdierks A."/>
            <person name="Storesund J.E."/>
            <person name="Kallscheuer N."/>
            <person name="Luecker S."/>
            <person name="Lage O.M."/>
            <person name="Pohl T."/>
            <person name="Merkel B.J."/>
            <person name="Hornburger P."/>
            <person name="Mueller R.-W."/>
            <person name="Bruemmer F."/>
            <person name="Labrenz M."/>
            <person name="Spormann A.M."/>
            <person name="Op den Camp H."/>
            <person name="Overmann J."/>
            <person name="Amann R."/>
            <person name="Jetten M.S.M."/>
            <person name="Mascher T."/>
            <person name="Medema M.H."/>
            <person name="Devos D.P."/>
            <person name="Kaster A.-K."/>
            <person name="Ovreas L."/>
            <person name="Rohde M."/>
            <person name="Galperin M.Y."/>
            <person name="Jogler C."/>
        </authorList>
    </citation>
    <scope>NUCLEOTIDE SEQUENCE [LARGE SCALE GENOMIC DNA]</scope>
    <source>
        <strain evidence="5 6">Pan153</strain>
    </source>
</reference>
<dbReference type="CDD" id="cd02947">
    <property type="entry name" value="TRX_family"/>
    <property type="match status" value="1"/>
</dbReference>
<dbReference type="PANTHER" id="PTHR10438:SF468">
    <property type="entry name" value="THIOREDOXIN-1-RELATED"/>
    <property type="match status" value="1"/>
</dbReference>
<dbReference type="Pfam" id="PF13365">
    <property type="entry name" value="Trypsin_2"/>
    <property type="match status" value="1"/>
</dbReference>
<name>A0A518FI13_9PLAN</name>
<dbReference type="PANTHER" id="PTHR10438">
    <property type="entry name" value="THIOREDOXIN"/>
    <property type="match status" value="1"/>
</dbReference>
<dbReference type="Gene3D" id="3.40.30.10">
    <property type="entry name" value="Glutaredoxin"/>
    <property type="match status" value="1"/>
</dbReference>
<dbReference type="InterPro" id="IPR036249">
    <property type="entry name" value="Thioredoxin-like_sf"/>
</dbReference>
<accession>A0A518FI13</accession>
<dbReference type="Gene3D" id="2.40.10.120">
    <property type="match status" value="1"/>
</dbReference>
<dbReference type="InterPro" id="IPR013766">
    <property type="entry name" value="Thioredoxin_domain"/>
</dbReference>
<feature type="compositionally biased region" description="Polar residues" evidence="2">
    <location>
        <begin position="568"/>
        <end position="599"/>
    </location>
</feature>
<feature type="signal peptide" evidence="3">
    <location>
        <begin position="1"/>
        <end position="20"/>
    </location>
</feature>
<organism evidence="5 6">
    <name type="scientific">Gimesia panareensis</name>
    <dbReference type="NCBI Taxonomy" id="2527978"/>
    <lineage>
        <taxon>Bacteria</taxon>
        <taxon>Pseudomonadati</taxon>
        <taxon>Planctomycetota</taxon>
        <taxon>Planctomycetia</taxon>
        <taxon>Planctomycetales</taxon>
        <taxon>Planctomycetaceae</taxon>
        <taxon>Gimesia</taxon>
    </lineage>
</organism>
<evidence type="ECO:0000256" key="1">
    <source>
        <dbReference type="ARBA" id="ARBA00023284"/>
    </source>
</evidence>
<evidence type="ECO:0000313" key="5">
    <source>
        <dbReference type="EMBL" id="QDV15982.1"/>
    </source>
</evidence>
<feature type="region of interest" description="Disordered" evidence="2">
    <location>
        <begin position="108"/>
        <end position="171"/>
    </location>
</feature>
<dbReference type="InterPro" id="IPR050620">
    <property type="entry name" value="Thioredoxin_H-type-like"/>
</dbReference>
<dbReference type="EMBL" id="CP036317">
    <property type="protein sequence ID" value="QDV15982.1"/>
    <property type="molecule type" value="Genomic_DNA"/>
</dbReference>
<evidence type="ECO:0000256" key="3">
    <source>
        <dbReference type="SAM" id="SignalP"/>
    </source>
</evidence>
<proteinExistence type="predicted"/>
<dbReference type="SUPFAM" id="SSF50494">
    <property type="entry name" value="Trypsin-like serine proteases"/>
    <property type="match status" value="1"/>
</dbReference>
<dbReference type="InterPro" id="IPR017937">
    <property type="entry name" value="Thioredoxin_CS"/>
</dbReference>
<dbReference type="OrthoDB" id="8560253at2"/>
<feature type="domain" description="Thioredoxin" evidence="4">
    <location>
        <begin position="1"/>
        <end position="108"/>
    </location>
</feature>
<gene>
    <name evidence="5" type="primary">trxA_1</name>
    <name evidence="5" type="ORF">Pan153_06010</name>
</gene>
<evidence type="ECO:0000256" key="2">
    <source>
        <dbReference type="SAM" id="MobiDB-lite"/>
    </source>
</evidence>
<dbReference type="PROSITE" id="PS00194">
    <property type="entry name" value="THIOREDOXIN_1"/>
    <property type="match status" value="1"/>
</dbReference>
<sequence length="606" mass="65936" precursor="true">MRLLATFVFTFLTMTGSALAATPKGVLLDFTATWCGPCQKMSPLVSRLKREGHPIRKVDVDQEPDLARRFNVESIPAFVLVVEGKEVARSVGATTESNLRRMLARIPAAEPAQPQRSQPRNPVVFASNDRSSQAEEAPIQLAQNQKQPEKKSRGFSLPFFGKNKSEDDSVPVEEPVIRAQFGDAANDQFAEAAPQEEIINWRASTVRIRVKDKKGMDLGSGTVIHSAVGRTLIMTCSHIFSDIKTDSLIEVDVFQGEKYETYVGSLVRYNLEADVGLISIPTSGVVAAAKVASMADEVKAGDVVASLGCSSGNLPTLEKIKVTELNRFLGPDNIECTGMPVQGRSGGGLFNRSGQLVGVCFAVDKQEHRGLYAGLPVIHKLLDESNLTALYKQPVVEEQAPEIKFAMSEGSNASPAPQSAPNQQLLDEFLNRAMPTSQPRQPAATEAVATATTTGNPDLSQLQTALDQAGEAEVVCIIRPLNKPKSASRVVIINKASSKFVSYLSGEVSNQPQQTSARFQPSANLAGTPQRARRVRDERISRSLPRSASAHRVASPSRTEESMFRHPSSFTQTANKTTPESLQKSAQLQRIAQPMQRYQRSAESRR</sequence>
<keyword evidence="3" id="KW-0732">Signal</keyword>
<dbReference type="AlphaFoldDB" id="A0A518FI13"/>
<protein>
    <submittedName>
        <fullName evidence="5">Thioredoxin</fullName>
    </submittedName>
</protein>
<feature type="chain" id="PRO_5022209511" evidence="3">
    <location>
        <begin position="21"/>
        <end position="606"/>
    </location>
</feature>
<dbReference type="InterPro" id="IPR009003">
    <property type="entry name" value="Peptidase_S1_PA"/>
</dbReference>
<dbReference type="SUPFAM" id="SSF52833">
    <property type="entry name" value="Thioredoxin-like"/>
    <property type="match status" value="1"/>
</dbReference>